<protein>
    <submittedName>
        <fullName evidence="1">Uncharacterized protein</fullName>
    </submittedName>
</protein>
<dbReference type="Proteomes" id="UP000502611">
    <property type="component" value="Chromosome"/>
</dbReference>
<accession>A0A6M4G3L1</accession>
<dbReference type="AlphaFoldDB" id="A0A6M4G3L1"/>
<sequence length="163" mass="17820">MADATQARSDIASRNDELRQSDIAALCGLIGSADHYCMKVEREQSRNFHGFKAVYQKTYEALCEGHLKLLQAIPDGSDRDIVILAGHASLMADQIQTADVTDHAFVARLVEGVQAALISISGSIGNRFPDHVEEVAALWPELGQSIRNDMAVARQMISEMEGH</sequence>
<proteinExistence type="predicted"/>
<evidence type="ECO:0000313" key="1">
    <source>
        <dbReference type="EMBL" id="QJR01154.1"/>
    </source>
</evidence>
<dbReference type="RefSeq" id="WP_169860078.1">
    <property type="nucleotide sequence ID" value="NZ_CP053021.1"/>
</dbReference>
<reference evidence="1 2" key="1">
    <citation type="submission" date="2020-04" db="EMBL/GenBank/DDBJ databases">
        <title>The Whole Genome Analysis of High salt-tolerant Sphingobium yanoikuyae YC-XJ2 with Aryl organophosphorus flame retardants (aryl-OPFRs)-degrading capacity and characteristics of Related phosphotriesterase.</title>
        <authorList>
            <person name="Li X."/>
        </authorList>
    </citation>
    <scope>NUCLEOTIDE SEQUENCE [LARGE SCALE GENOMIC DNA]</scope>
    <source>
        <strain evidence="1 2">YC-XJ2</strain>
    </source>
</reference>
<evidence type="ECO:0000313" key="2">
    <source>
        <dbReference type="Proteomes" id="UP000502611"/>
    </source>
</evidence>
<organism evidence="1 2">
    <name type="scientific">Sphingobium yanoikuyae</name>
    <name type="common">Sphingomonas yanoikuyae</name>
    <dbReference type="NCBI Taxonomy" id="13690"/>
    <lineage>
        <taxon>Bacteria</taxon>
        <taxon>Pseudomonadati</taxon>
        <taxon>Pseudomonadota</taxon>
        <taxon>Alphaproteobacteria</taxon>
        <taxon>Sphingomonadales</taxon>
        <taxon>Sphingomonadaceae</taxon>
        <taxon>Sphingobium</taxon>
    </lineage>
</organism>
<name>A0A6M4G3L1_SPHYA</name>
<dbReference type="EMBL" id="CP053021">
    <property type="protein sequence ID" value="QJR01154.1"/>
    <property type="molecule type" value="Genomic_DNA"/>
</dbReference>
<gene>
    <name evidence="1" type="ORF">HH800_02425</name>
</gene>